<evidence type="ECO:0000256" key="1">
    <source>
        <dbReference type="SAM" id="MobiDB-lite"/>
    </source>
</evidence>
<dbReference type="AlphaFoldDB" id="A0A9W6TVR4"/>
<feature type="region of interest" description="Disordered" evidence="1">
    <location>
        <begin position="188"/>
        <end position="207"/>
    </location>
</feature>
<evidence type="ECO:0000313" key="3">
    <source>
        <dbReference type="Proteomes" id="UP001165121"/>
    </source>
</evidence>
<sequence length="207" mass="22449">MEDMSTKAPACTKEDLLTIMDELYNDAESPNDYKDATLLALVWHAFGRVSNLGFVMKQTLSVRVDVVATDRFIQVKTPALWVLHPHDSLSASRPAFTLPLPRFNNDMAHPDQLQPAADPACNAPASSVVVPVAPASAPASGLAHHPAFAQHPAPVQVTVLSLIPAPMVESALPPLHLRKRLQQIKVKEKQTRRTNKMIGGGTSSSLR</sequence>
<gene>
    <name evidence="2" type="ORF">Pfra01_000368200</name>
</gene>
<proteinExistence type="predicted"/>
<dbReference type="EMBL" id="BSXT01000288">
    <property type="protein sequence ID" value="GMF23388.1"/>
    <property type="molecule type" value="Genomic_DNA"/>
</dbReference>
<accession>A0A9W6TVR4</accession>
<evidence type="ECO:0000313" key="2">
    <source>
        <dbReference type="EMBL" id="GMF23388.1"/>
    </source>
</evidence>
<feature type="compositionally biased region" description="Gly residues" evidence="1">
    <location>
        <begin position="198"/>
        <end position="207"/>
    </location>
</feature>
<name>A0A9W6TVR4_9STRA</name>
<keyword evidence="3" id="KW-1185">Reference proteome</keyword>
<protein>
    <submittedName>
        <fullName evidence="2">Unnamed protein product</fullName>
    </submittedName>
</protein>
<comment type="caution">
    <text evidence="2">The sequence shown here is derived from an EMBL/GenBank/DDBJ whole genome shotgun (WGS) entry which is preliminary data.</text>
</comment>
<dbReference type="Proteomes" id="UP001165121">
    <property type="component" value="Unassembled WGS sequence"/>
</dbReference>
<reference evidence="2" key="1">
    <citation type="submission" date="2023-04" db="EMBL/GenBank/DDBJ databases">
        <title>Phytophthora fragariaefolia NBRC 109709.</title>
        <authorList>
            <person name="Ichikawa N."/>
            <person name="Sato H."/>
            <person name="Tonouchi N."/>
        </authorList>
    </citation>
    <scope>NUCLEOTIDE SEQUENCE</scope>
    <source>
        <strain evidence="2">NBRC 109709</strain>
    </source>
</reference>
<organism evidence="2 3">
    <name type="scientific">Phytophthora fragariaefolia</name>
    <dbReference type="NCBI Taxonomy" id="1490495"/>
    <lineage>
        <taxon>Eukaryota</taxon>
        <taxon>Sar</taxon>
        <taxon>Stramenopiles</taxon>
        <taxon>Oomycota</taxon>
        <taxon>Peronosporomycetes</taxon>
        <taxon>Peronosporales</taxon>
        <taxon>Peronosporaceae</taxon>
        <taxon>Phytophthora</taxon>
    </lineage>
</organism>